<dbReference type="EMBL" id="BMKA01000003">
    <property type="protein sequence ID" value="GGA23101.1"/>
    <property type="molecule type" value="Genomic_DNA"/>
</dbReference>
<dbReference type="InterPro" id="IPR042047">
    <property type="entry name" value="SleB_dom1"/>
</dbReference>
<reference evidence="2" key="1">
    <citation type="journal article" date="2014" name="Int. J. Syst. Evol. Microbiol.">
        <title>Complete genome sequence of Corynebacterium casei LMG S-19264T (=DSM 44701T), isolated from a smear-ripened cheese.</title>
        <authorList>
            <consortium name="US DOE Joint Genome Institute (JGI-PGF)"/>
            <person name="Walter F."/>
            <person name="Albersmeier A."/>
            <person name="Kalinowski J."/>
            <person name="Ruckert C."/>
        </authorList>
    </citation>
    <scope>NUCLEOTIDE SEQUENCE</scope>
    <source>
        <strain evidence="2">CGMCC 1.15880</strain>
    </source>
</reference>
<organism evidence="2 3">
    <name type="scientific">Neptunicoccus cionae</name>
    <dbReference type="NCBI Taxonomy" id="2035344"/>
    <lineage>
        <taxon>Bacteria</taxon>
        <taxon>Pseudomonadati</taxon>
        <taxon>Pseudomonadota</taxon>
        <taxon>Alphaproteobacteria</taxon>
        <taxon>Rhodobacterales</taxon>
        <taxon>Paracoccaceae</taxon>
        <taxon>Neptunicoccus</taxon>
    </lineage>
</organism>
<evidence type="ECO:0000313" key="3">
    <source>
        <dbReference type="Proteomes" id="UP000628017"/>
    </source>
</evidence>
<comment type="caution">
    <text evidence="2">The sequence shown here is derived from an EMBL/GenBank/DDBJ whole genome shotgun (WGS) entry which is preliminary data.</text>
</comment>
<proteinExistence type="predicted"/>
<dbReference type="Gene3D" id="1.10.10.2520">
    <property type="entry name" value="Cell wall hydrolase SleB, domain 1"/>
    <property type="match status" value="1"/>
</dbReference>
<dbReference type="AlphaFoldDB" id="A0A916QZ87"/>
<dbReference type="GO" id="GO:0016787">
    <property type="term" value="F:hydrolase activity"/>
    <property type="evidence" value="ECO:0007669"/>
    <property type="project" value="InterPro"/>
</dbReference>
<dbReference type="Pfam" id="PF07486">
    <property type="entry name" value="Hydrolase_2"/>
    <property type="match status" value="1"/>
</dbReference>
<sequence length="248" mass="26966">MRFGICLQTGVVYVYAMKMLSKLKNGLCPAITIFALAIGTSAQIASADVGIKPVNDILAQERRQLEALGTNRAKKIAGVGGDSLIRIASLSRPKEKTVEIETSTVTSFKQLQRMPKATGGAEWACLTEALYFEARGESFNGIAAVAEVIVNRKNSKRFPGSVCGVINQGVGGKPGCQFSYKCDGHAEVYREKGAYARVAKMAKLMLEGRLPKITGGALFYHTKAVKPRWSRKFRRTASVGAHFFYHPS</sequence>
<evidence type="ECO:0000259" key="1">
    <source>
        <dbReference type="Pfam" id="PF07486"/>
    </source>
</evidence>
<keyword evidence="3" id="KW-1185">Reference proteome</keyword>
<reference evidence="2" key="2">
    <citation type="submission" date="2020-09" db="EMBL/GenBank/DDBJ databases">
        <authorList>
            <person name="Sun Q."/>
            <person name="Zhou Y."/>
        </authorList>
    </citation>
    <scope>NUCLEOTIDE SEQUENCE</scope>
    <source>
        <strain evidence="2">CGMCC 1.15880</strain>
    </source>
</reference>
<feature type="domain" description="Cell wall hydrolase SleB" evidence="1">
    <location>
        <begin position="136"/>
        <end position="245"/>
    </location>
</feature>
<accession>A0A916QZ87</accession>
<evidence type="ECO:0000313" key="2">
    <source>
        <dbReference type="EMBL" id="GGA23101.1"/>
    </source>
</evidence>
<dbReference type="InterPro" id="IPR011105">
    <property type="entry name" value="Cell_wall_hydrolase_SleB"/>
</dbReference>
<gene>
    <name evidence="2" type="ORF">GCM10011498_24920</name>
</gene>
<name>A0A916QZ87_9RHOB</name>
<protein>
    <recommendedName>
        <fullName evidence="1">Cell wall hydrolase SleB domain-containing protein</fullName>
    </recommendedName>
</protein>
<dbReference type="Proteomes" id="UP000628017">
    <property type="component" value="Unassembled WGS sequence"/>
</dbReference>